<proteinExistence type="predicted"/>
<dbReference type="EMBL" id="LN733737">
    <property type="protein sequence ID" value="CEP18071.1"/>
    <property type="molecule type" value="Genomic_DNA"/>
</dbReference>
<evidence type="ECO:0000313" key="1">
    <source>
        <dbReference type="EMBL" id="CEP18071.1"/>
    </source>
</evidence>
<protein>
    <recommendedName>
        <fullName evidence="3">MULE transposase domain-containing protein</fullName>
    </recommendedName>
</protein>
<name>A0A0B7NHN4_9FUNG</name>
<evidence type="ECO:0000313" key="2">
    <source>
        <dbReference type="Proteomes" id="UP000054107"/>
    </source>
</evidence>
<sequence>MTNIMEVSPAKHDPKKPGKFDDFSLDIGWAMKTVNRRHPVERRKKENKGHFTLGANEHLDDYIINERCAGANICYNKSDCEGYSRPVRPTMNQKKEVVSNVNCAFCELPLTYKKCNVKAKFEFRVLGDNGNNTITPSRATIGITVDGEVTDSVTDINIILSNKDRTKYQLRESRIRQSISSSTTDVFQEFDKLEKEYTGFFQTAKILSNDFFISFCSPEMSMLRLPFESFPIVTDVTYKAVPQGYYVCSSVIHVPMVKRSVVFYQAIFRNTTTHQFKQYFEELFRKFDIKPNNFVGSIVDFSAAQQAGFIEACASVFEMNSKEALSYMKGCYTHWMHSVIRVAKNHALVPPEK</sequence>
<evidence type="ECO:0008006" key="3">
    <source>
        <dbReference type="Google" id="ProtNLM"/>
    </source>
</evidence>
<gene>
    <name evidence="1" type="primary">PARPA_12371.1 scaffold 44939</name>
</gene>
<keyword evidence="2" id="KW-1185">Reference proteome</keyword>
<reference evidence="1 2" key="1">
    <citation type="submission" date="2014-09" db="EMBL/GenBank/DDBJ databases">
        <authorList>
            <person name="Ellenberger Sabrina"/>
        </authorList>
    </citation>
    <scope>NUCLEOTIDE SEQUENCE [LARGE SCALE GENOMIC DNA]</scope>
    <source>
        <strain evidence="1 2">CBS 412.66</strain>
    </source>
</reference>
<dbReference type="OrthoDB" id="2255941at2759"/>
<dbReference type="AlphaFoldDB" id="A0A0B7NHN4"/>
<dbReference type="Proteomes" id="UP000054107">
    <property type="component" value="Unassembled WGS sequence"/>
</dbReference>
<accession>A0A0B7NHN4</accession>
<organism evidence="1 2">
    <name type="scientific">Parasitella parasitica</name>
    <dbReference type="NCBI Taxonomy" id="35722"/>
    <lineage>
        <taxon>Eukaryota</taxon>
        <taxon>Fungi</taxon>
        <taxon>Fungi incertae sedis</taxon>
        <taxon>Mucoromycota</taxon>
        <taxon>Mucoromycotina</taxon>
        <taxon>Mucoromycetes</taxon>
        <taxon>Mucorales</taxon>
        <taxon>Mucorineae</taxon>
        <taxon>Mucoraceae</taxon>
        <taxon>Parasitella</taxon>
    </lineage>
</organism>